<feature type="domain" description="PAS" evidence="9">
    <location>
        <begin position="338"/>
        <end position="388"/>
    </location>
</feature>
<keyword evidence="5" id="KW-0418">Kinase</keyword>
<evidence type="ECO:0000259" key="8">
    <source>
        <dbReference type="PROSITE" id="PS50109"/>
    </source>
</evidence>
<dbReference type="AlphaFoldDB" id="A0A1H6GPU5"/>
<dbReference type="CDD" id="cd16922">
    <property type="entry name" value="HATPase_EvgS-ArcB-TorS-like"/>
    <property type="match status" value="1"/>
</dbReference>
<proteinExistence type="predicted"/>
<dbReference type="InterPro" id="IPR004358">
    <property type="entry name" value="Sig_transdc_His_kin-like_C"/>
</dbReference>
<dbReference type="InterPro" id="IPR000014">
    <property type="entry name" value="PAS"/>
</dbReference>
<dbReference type="Pfam" id="PF00512">
    <property type="entry name" value="HisKA"/>
    <property type="match status" value="1"/>
</dbReference>
<evidence type="ECO:0000256" key="1">
    <source>
        <dbReference type="ARBA" id="ARBA00000085"/>
    </source>
</evidence>
<keyword evidence="7" id="KW-1133">Transmembrane helix</keyword>
<feature type="transmembrane region" description="Helical" evidence="7">
    <location>
        <begin position="29"/>
        <end position="51"/>
    </location>
</feature>
<organism evidence="10 11">
    <name type="scientific">Magnetospirillum fulvum</name>
    <name type="common">Rhodospirillum fulvum</name>
    <dbReference type="NCBI Taxonomy" id="1082"/>
    <lineage>
        <taxon>Bacteria</taxon>
        <taxon>Pseudomonadati</taxon>
        <taxon>Pseudomonadota</taxon>
        <taxon>Alphaproteobacteria</taxon>
        <taxon>Rhodospirillales</taxon>
        <taxon>Rhodospirillaceae</taxon>
        <taxon>Magnetospirillum</taxon>
    </lineage>
</organism>
<dbReference type="SUPFAM" id="SSF47384">
    <property type="entry name" value="Homodimeric domain of signal transducing histidine kinase"/>
    <property type="match status" value="1"/>
</dbReference>
<sequence length="694" mass="73802">MGHPVPPPSRPVSPVTAIGGQRLRPSKPMWTAGLLGLAVAGLFAAAVAVSLRDAIEHQGDRAHLVASLAEESLTRSLESTESSLAAIGSVARNPGTESALRQAFEHSLRFAPHLRQVVVIRRDGHVLADSANRSTGQRVDLARLGFQKDVGGEAPSEPSQLDVGGNVTGRYLPILGMSPDLSPRSIVPVALAAGPDLIVIGALNPTHLMRLLSLAGLGPSSSVQLTRLDGQPILAAEDRDRSILAGGRGVSLVQVVDQGLTHGMLTLSRPGDAGVAAFRLSSHYPLAVVAAISRRDGVEIWLRSSGTLLFWGAVSLGGLLVGGGLLLREMVRRVGLQDEVRLLSLTQTVFAHSAEAMLITDEENRILAANPVFATLTGLDAAALVGRSPDAFLGPVTVEDRGDGSPSHWRLRSQDGTSRAVTMTRAPLGSGSVIVTLNDITERIDNERRLQDALRQAEFANRAKSEFLAAMSHELRTPLNAILGFSEIIRDELGGPIDPSLCRDFVADIYNSGSHLRDIINDLLDLARIEAGKHNLVPQPLDIMAEIAICTRLVRERASHHGLDLVVETCPESCSAVLYADQRAVRQMLFNLLSNAIKFTPSGGRVAVSCRCDPDGTVRLIVSDTGIGIAPELHETVFHAYERVPNTEIRKIEGSGLGLALVRTMMDLHGGAVTLESTPGLGSTFTLVFPPVPA</sequence>
<feature type="domain" description="Histidine kinase" evidence="8">
    <location>
        <begin position="470"/>
        <end position="693"/>
    </location>
</feature>
<accession>A0A1H6GPU5</accession>
<dbReference type="GO" id="GO:0000155">
    <property type="term" value="F:phosphorelay sensor kinase activity"/>
    <property type="evidence" value="ECO:0007669"/>
    <property type="project" value="InterPro"/>
</dbReference>
<dbReference type="Pfam" id="PF02518">
    <property type="entry name" value="HATPase_c"/>
    <property type="match status" value="1"/>
</dbReference>
<keyword evidence="11" id="KW-1185">Reference proteome</keyword>
<dbReference type="NCBIfam" id="TIGR00229">
    <property type="entry name" value="sensory_box"/>
    <property type="match status" value="1"/>
</dbReference>
<name>A0A1H6GPU5_MAGFU</name>
<dbReference type="Gene3D" id="3.30.450.20">
    <property type="entry name" value="PAS domain"/>
    <property type="match status" value="2"/>
</dbReference>
<evidence type="ECO:0000256" key="6">
    <source>
        <dbReference type="ARBA" id="ARBA00023012"/>
    </source>
</evidence>
<dbReference type="InterPro" id="IPR050736">
    <property type="entry name" value="Sensor_HK_Regulatory"/>
</dbReference>
<evidence type="ECO:0000256" key="3">
    <source>
        <dbReference type="ARBA" id="ARBA00022553"/>
    </source>
</evidence>
<keyword evidence="6" id="KW-0902">Two-component regulatory system</keyword>
<dbReference type="SUPFAM" id="SSF55874">
    <property type="entry name" value="ATPase domain of HSP90 chaperone/DNA topoisomerase II/histidine kinase"/>
    <property type="match status" value="1"/>
</dbReference>
<dbReference type="SMART" id="SM00388">
    <property type="entry name" value="HisKA"/>
    <property type="match status" value="1"/>
</dbReference>
<evidence type="ECO:0000256" key="5">
    <source>
        <dbReference type="ARBA" id="ARBA00022777"/>
    </source>
</evidence>
<reference evidence="11" key="1">
    <citation type="submission" date="2016-10" db="EMBL/GenBank/DDBJ databases">
        <authorList>
            <person name="Varghese N."/>
            <person name="Submissions S."/>
        </authorList>
    </citation>
    <scope>NUCLEOTIDE SEQUENCE [LARGE SCALE GENOMIC DNA]</scope>
    <source>
        <strain evidence="11">DSM 13234</strain>
    </source>
</reference>
<evidence type="ECO:0000313" key="11">
    <source>
        <dbReference type="Proteomes" id="UP000182983"/>
    </source>
</evidence>
<dbReference type="SMART" id="SM00387">
    <property type="entry name" value="HATPase_c"/>
    <property type="match status" value="1"/>
</dbReference>
<dbReference type="PROSITE" id="PS50112">
    <property type="entry name" value="PAS"/>
    <property type="match status" value="1"/>
</dbReference>
<dbReference type="EC" id="2.7.13.3" evidence="2"/>
<protein>
    <recommendedName>
        <fullName evidence="2">histidine kinase</fullName>
        <ecNumber evidence="2">2.7.13.3</ecNumber>
    </recommendedName>
</protein>
<comment type="catalytic activity">
    <reaction evidence="1">
        <text>ATP + protein L-histidine = ADP + protein N-phospho-L-histidine.</text>
        <dbReference type="EC" id="2.7.13.3"/>
    </reaction>
</comment>
<keyword evidence="7" id="KW-0812">Transmembrane</keyword>
<dbReference type="Gene3D" id="3.30.565.10">
    <property type="entry name" value="Histidine kinase-like ATPase, C-terminal domain"/>
    <property type="match status" value="1"/>
</dbReference>
<keyword evidence="3" id="KW-0597">Phosphoprotein</keyword>
<dbReference type="PANTHER" id="PTHR43711:SF31">
    <property type="entry name" value="HISTIDINE KINASE"/>
    <property type="match status" value="1"/>
</dbReference>
<feature type="transmembrane region" description="Helical" evidence="7">
    <location>
        <begin position="308"/>
        <end position="327"/>
    </location>
</feature>
<evidence type="ECO:0000256" key="7">
    <source>
        <dbReference type="SAM" id="Phobius"/>
    </source>
</evidence>
<dbReference type="InterPro" id="IPR036097">
    <property type="entry name" value="HisK_dim/P_sf"/>
</dbReference>
<dbReference type="InterPro" id="IPR036890">
    <property type="entry name" value="HATPase_C_sf"/>
</dbReference>
<dbReference type="InterPro" id="IPR005467">
    <property type="entry name" value="His_kinase_dom"/>
</dbReference>
<dbReference type="InterPro" id="IPR003594">
    <property type="entry name" value="HATPase_dom"/>
</dbReference>
<gene>
    <name evidence="10" type="ORF">SAMN04244559_00166</name>
</gene>
<dbReference type="Pfam" id="PF13188">
    <property type="entry name" value="PAS_8"/>
    <property type="match status" value="1"/>
</dbReference>
<evidence type="ECO:0000256" key="4">
    <source>
        <dbReference type="ARBA" id="ARBA00022679"/>
    </source>
</evidence>
<dbReference type="Gene3D" id="1.10.287.130">
    <property type="match status" value="1"/>
</dbReference>
<dbReference type="PROSITE" id="PS50109">
    <property type="entry name" value="HIS_KIN"/>
    <property type="match status" value="1"/>
</dbReference>
<dbReference type="SUPFAM" id="SSF55785">
    <property type="entry name" value="PYP-like sensor domain (PAS domain)"/>
    <property type="match status" value="1"/>
</dbReference>
<evidence type="ECO:0000313" key="10">
    <source>
        <dbReference type="EMBL" id="SEH25286.1"/>
    </source>
</evidence>
<evidence type="ECO:0000256" key="2">
    <source>
        <dbReference type="ARBA" id="ARBA00012438"/>
    </source>
</evidence>
<dbReference type="EMBL" id="FNWO01000001">
    <property type="protein sequence ID" value="SEH25286.1"/>
    <property type="molecule type" value="Genomic_DNA"/>
</dbReference>
<dbReference type="CDD" id="cd00130">
    <property type="entry name" value="PAS"/>
    <property type="match status" value="1"/>
</dbReference>
<dbReference type="PRINTS" id="PR00344">
    <property type="entry name" value="BCTRLSENSOR"/>
</dbReference>
<keyword evidence="7" id="KW-0472">Membrane</keyword>
<keyword evidence="4" id="KW-0808">Transferase</keyword>
<dbReference type="PANTHER" id="PTHR43711">
    <property type="entry name" value="TWO-COMPONENT HISTIDINE KINASE"/>
    <property type="match status" value="1"/>
</dbReference>
<evidence type="ECO:0000259" key="9">
    <source>
        <dbReference type="PROSITE" id="PS50112"/>
    </source>
</evidence>
<dbReference type="InterPro" id="IPR003661">
    <property type="entry name" value="HisK_dim/P_dom"/>
</dbReference>
<dbReference type="InterPro" id="IPR035965">
    <property type="entry name" value="PAS-like_dom_sf"/>
</dbReference>
<dbReference type="CDD" id="cd00082">
    <property type="entry name" value="HisKA"/>
    <property type="match status" value="1"/>
</dbReference>
<dbReference type="Proteomes" id="UP000182983">
    <property type="component" value="Unassembled WGS sequence"/>
</dbReference>